<dbReference type="AlphaFoldDB" id="A0A314XEP4"/>
<gene>
    <name evidence="2" type="ORF">Pyn_38956</name>
</gene>
<reference evidence="2 3" key="1">
    <citation type="submission" date="2018-02" db="EMBL/GenBank/DDBJ databases">
        <title>Draft genome of wild Prunus yedoensis var. nudiflora.</title>
        <authorList>
            <person name="Baek S."/>
            <person name="Kim J.-H."/>
            <person name="Choi K."/>
            <person name="Kim G.-B."/>
            <person name="Cho A."/>
            <person name="Jang H."/>
            <person name="Shin C.-H."/>
            <person name="Yu H.-J."/>
            <person name="Mun J.-H."/>
        </authorList>
    </citation>
    <scope>NUCLEOTIDE SEQUENCE [LARGE SCALE GENOMIC DNA]</scope>
    <source>
        <strain evidence="3">cv. Jeju island</strain>
        <tissue evidence="2">Leaf</tissue>
    </source>
</reference>
<evidence type="ECO:0000313" key="2">
    <source>
        <dbReference type="EMBL" id="PQP91572.1"/>
    </source>
</evidence>
<dbReference type="OrthoDB" id="10510661at2759"/>
<protein>
    <submittedName>
        <fullName evidence="2">Uncharacterized protein</fullName>
    </submittedName>
</protein>
<organism evidence="2 3">
    <name type="scientific">Prunus yedoensis var. nudiflora</name>
    <dbReference type="NCBI Taxonomy" id="2094558"/>
    <lineage>
        <taxon>Eukaryota</taxon>
        <taxon>Viridiplantae</taxon>
        <taxon>Streptophyta</taxon>
        <taxon>Embryophyta</taxon>
        <taxon>Tracheophyta</taxon>
        <taxon>Spermatophyta</taxon>
        <taxon>Magnoliopsida</taxon>
        <taxon>eudicotyledons</taxon>
        <taxon>Gunneridae</taxon>
        <taxon>Pentapetalae</taxon>
        <taxon>rosids</taxon>
        <taxon>fabids</taxon>
        <taxon>Rosales</taxon>
        <taxon>Rosaceae</taxon>
        <taxon>Amygdaloideae</taxon>
        <taxon>Amygdaleae</taxon>
        <taxon>Prunus</taxon>
    </lineage>
</organism>
<name>A0A314XEP4_PRUYE</name>
<evidence type="ECO:0000256" key="1">
    <source>
        <dbReference type="SAM" id="MobiDB-lite"/>
    </source>
</evidence>
<dbReference type="Proteomes" id="UP000250321">
    <property type="component" value="Unassembled WGS sequence"/>
</dbReference>
<evidence type="ECO:0000313" key="3">
    <source>
        <dbReference type="Proteomes" id="UP000250321"/>
    </source>
</evidence>
<feature type="region of interest" description="Disordered" evidence="1">
    <location>
        <begin position="38"/>
        <end position="66"/>
    </location>
</feature>
<feature type="compositionally biased region" description="Basic and acidic residues" evidence="1">
    <location>
        <begin position="50"/>
        <end position="64"/>
    </location>
</feature>
<proteinExistence type="predicted"/>
<keyword evidence="3" id="KW-1185">Reference proteome</keyword>
<comment type="caution">
    <text evidence="2">The sequence shown here is derived from an EMBL/GenBank/DDBJ whole genome shotgun (WGS) entry which is preliminary data.</text>
</comment>
<accession>A0A314XEP4</accession>
<dbReference type="EMBL" id="PJQY01002685">
    <property type="protein sequence ID" value="PQP91572.1"/>
    <property type="molecule type" value="Genomic_DNA"/>
</dbReference>
<sequence length="93" mass="10677">MMACVSAVSGFREDGSEDEKEVLEIKVNEVLWRRLKREEHREGSTLPQAGERKNEDAPGKTGERGRRRMLLGKLSIHYQLLDLQCEDRIHSGN</sequence>